<gene>
    <name evidence="1" type="ORF">ABT39_MTgene2307</name>
</gene>
<name>A0A124GMI0_PICGL</name>
<reference evidence="1" key="1">
    <citation type="journal article" date="2015" name="Genome Biol. Evol.">
        <title>Organellar Genomes of White Spruce (Picea glauca): Assembly and Annotation.</title>
        <authorList>
            <person name="Jackman S.D."/>
            <person name="Warren R.L."/>
            <person name="Gibb E.A."/>
            <person name="Vandervalk B.P."/>
            <person name="Mohamadi H."/>
            <person name="Chu J."/>
            <person name="Raymond A."/>
            <person name="Pleasance S."/>
            <person name="Coope R."/>
            <person name="Wildung M.R."/>
            <person name="Ritland C.E."/>
            <person name="Bousquet J."/>
            <person name="Jones S.J."/>
            <person name="Bohlmann J."/>
            <person name="Birol I."/>
        </authorList>
    </citation>
    <scope>NUCLEOTIDE SEQUENCE [LARGE SCALE GENOMIC DNA]</scope>
    <source>
        <tissue evidence="1">Flushing bud</tissue>
    </source>
</reference>
<comment type="caution">
    <text evidence="1">The sequence shown here is derived from an EMBL/GenBank/DDBJ whole genome shotgun (WGS) entry which is preliminary data.</text>
</comment>
<protein>
    <submittedName>
        <fullName evidence="1">Uncharacterized protein</fullName>
    </submittedName>
</protein>
<organism evidence="1">
    <name type="scientific">Picea glauca</name>
    <name type="common">White spruce</name>
    <name type="synonym">Pinus glauca</name>
    <dbReference type="NCBI Taxonomy" id="3330"/>
    <lineage>
        <taxon>Eukaryota</taxon>
        <taxon>Viridiplantae</taxon>
        <taxon>Streptophyta</taxon>
        <taxon>Embryophyta</taxon>
        <taxon>Tracheophyta</taxon>
        <taxon>Spermatophyta</taxon>
        <taxon>Pinopsida</taxon>
        <taxon>Pinidae</taxon>
        <taxon>Conifers I</taxon>
        <taxon>Pinales</taxon>
        <taxon>Pinaceae</taxon>
        <taxon>Picea</taxon>
    </lineage>
</organism>
<proteinExistence type="predicted"/>
<dbReference type="EMBL" id="LKAM01000016">
    <property type="protein sequence ID" value="KUM45741.1"/>
    <property type="molecule type" value="Genomic_DNA"/>
</dbReference>
<evidence type="ECO:0000313" key="1">
    <source>
        <dbReference type="EMBL" id="KUM45741.1"/>
    </source>
</evidence>
<sequence>MEQTAAMYGGTRTTHTDTRRRITHLIEQLRAWLHIQLEWDGGLIHLLPLVFRNNRSFTFSL</sequence>
<dbReference type="AlphaFoldDB" id="A0A124GMI0"/>
<keyword evidence="1" id="KW-0496">Mitochondrion</keyword>
<geneLocation type="mitochondrion" evidence="1"/>
<accession>A0A124GMI0</accession>